<dbReference type="AlphaFoldDB" id="A0AAQ4QE77"/>
<reference evidence="10" key="2">
    <citation type="submission" date="2025-08" db="UniProtKB">
        <authorList>
            <consortium name="Ensembl"/>
        </authorList>
    </citation>
    <scope>IDENTIFICATION</scope>
</reference>
<feature type="region of interest" description="Disordered" evidence="8">
    <location>
        <begin position="831"/>
        <end position="859"/>
    </location>
</feature>
<keyword evidence="11" id="KW-1185">Reference proteome</keyword>
<evidence type="ECO:0000256" key="7">
    <source>
        <dbReference type="PIRSR" id="PIRSR640078-3"/>
    </source>
</evidence>
<feature type="compositionally biased region" description="Acidic residues" evidence="8">
    <location>
        <begin position="307"/>
        <end position="333"/>
    </location>
</feature>
<feature type="compositionally biased region" description="Acidic residues" evidence="8">
    <location>
        <begin position="839"/>
        <end position="857"/>
    </location>
</feature>
<evidence type="ECO:0000313" key="11">
    <source>
        <dbReference type="Proteomes" id="UP000007635"/>
    </source>
</evidence>
<dbReference type="InterPro" id="IPR023214">
    <property type="entry name" value="HAD_sf"/>
</dbReference>
<reference evidence="10" key="3">
    <citation type="submission" date="2025-09" db="UniProtKB">
        <authorList>
            <consortium name="Ensembl"/>
        </authorList>
    </citation>
    <scope>IDENTIFICATION</scope>
</reference>
<feature type="compositionally biased region" description="Basic and acidic residues" evidence="8">
    <location>
        <begin position="452"/>
        <end position="467"/>
    </location>
</feature>
<feature type="compositionally biased region" description="Low complexity" evidence="8">
    <location>
        <begin position="587"/>
        <end position="598"/>
    </location>
</feature>
<dbReference type="SFLD" id="SFLDS00003">
    <property type="entry name" value="Haloacid_Dehalogenase"/>
    <property type="match status" value="1"/>
</dbReference>
<feature type="region of interest" description="Disordered" evidence="8">
    <location>
        <begin position="261"/>
        <end position="281"/>
    </location>
</feature>
<dbReference type="GO" id="GO:0008420">
    <property type="term" value="F:RNA polymerase II CTD heptapeptide repeat phosphatase activity"/>
    <property type="evidence" value="ECO:0007669"/>
    <property type="project" value="InterPro"/>
</dbReference>
<feature type="site" description="Transition state stabilizer" evidence="7">
    <location>
        <position position="950"/>
    </location>
</feature>
<keyword evidence="3" id="KW-0904">Protein phosphatase</keyword>
<feature type="domain" description="FCP1 homology" evidence="9">
    <location>
        <begin position="884"/>
        <end position="1042"/>
    </location>
</feature>
<evidence type="ECO:0000259" key="9">
    <source>
        <dbReference type="PROSITE" id="PS50969"/>
    </source>
</evidence>
<evidence type="ECO:0000256" key="6">
    <source>
        <dbReference type="PIRSR" id="PIRSR640078-1"/>
    </source>
</evidence>
<evidence type="ECO:0000256" key="2">
    <source>
        <dbReference type="ARBA" id="ARBA00022801"/>
    </source>
</evidence>
<feature type="active site" description="Proton donor" evidence="6">
    <location>
        <position position="896"/>
    </location>
</feature>
<feature type="active site" description="4-aspartylphosphate intermediate" evidence="6">
    <location>
        <position position="894"/>
    </location>
</feature>
<name>A0AAQ4QE77_GASAC</name>
<dbReference type="InterPro" id="IPR050365">
    <property type="entry name" value="TIM50"/>
</dbReference>
<keyword evidence="2" id="KW-0378">Hydrolase</keyword>
<dbReference type="PANTHER" id="PTHR12210">
    <property type="entry name" value="DULLARD PROTEIN PHOSPHATASE"/>
    <property type="match status" value="1"/>
</dbReference>
<evidence type="ECO:0000256" key="3">
    <source>
        <dbReference type="ARBA" id="ARBA00022912"/>
    </source>
</evidence>
<evidence type="ECO:0000313" key="10">
    <source>
        <dbReference type="Ensembl" id="ENSGACP00000048907.1"/>
    </source>
</evidence>
<comment type="catalytic activity">
    <reaction evidence="4">
        <text>O-phospho-L-seryl-[protein] + H2O = L-seryl-[protein] + phosphate</text>
        <dbReference type="Rhea" id="RHEA:20629"/>
        <dbReference type="Rhea" id="RHEA-COMP:9863"/>
        <dbReference type="Rhea" id="RHEA-COMP:11604"/>
        <dbReference type="ChEBI" id="CHEBI:15377"/>
        <dbReference type="ChEBI" id="CHEBI:29999"/>
        <dbReference type="ChEBI" id="CHEBI:43474"/>
        <dbReference type="ChEBI" id="CHEBI:83421"/>
        <dbReference type="EC" id="3.1.3.16"/>
    </reaction>
</comment>
<evidence type="ECO:0000256" key="1">
    <source>
        <dbReference type="ARBA" id="ARBA00013081"/>
    </source>
</evidence>
<evidence type="ECO:0000256" key="5">
    <source>
        <dbReference type="ARBA" id="ARBA00048336"/>
    </source>
</evidence>
<reference evidence="10 11" key="1">
    <citation type="journal article" date="2021" name="G3 (Bethesda)">
        <title>Improved contiguity of the threespine stickleback genome using long-read sequencing.</title>
        <authorList>
            <person name="Nath S."/>
            <person name="Shaw D.E."/>
            <person name="White M.A."/>
        </authorList>
    </citation>
    <scope>NUCLEOTIDE SEQUENCE [LARGE SCALE GENOMIC DNA]</scope>
    <source>
        <strain evidence="10 11">Lake Benthic</strain>
    </source>
</reference>
<comment type="catalytic activity">
    <reaction evidence="5">
        <text>O-phospho-L-threonyl-[protein] + H2O = L-threonyl-[protein] + phosphate</text>
        <dbReference type="Rhea" id="RHEA:47004"/>
        <dbReference type="Rhea" id="RHEA-COMP:11060"/>
        <dbReference type="Rhea" id="RHEA-COMP:11605"/>
        <dbReference type="ChEBI" id="CHEBI:15377"/>
        <dbReference type="ChEBI" id="CHEBI:30013"/>
        <dbReference type="ChEBI" id="CHEBI:43474"/>
        <dbReference type="ChEBI" id="CHEBI:61977"/>
        <dbReference type="EC" id="3.1.3.16"/>
    </reaction>
</comment>
<dbReference type="InterPro" id="IPR011948">
    <property type="entry name" value="Dullard_phosphatase"/>
</dbReference>
<feature type="compositionally biased region" description="Acidic residues" evidence="8">
    <location>
        <begin position="602"/>
        <end position="619"/>
    </location>
</feature>
<evidence type="ECO:0000256" key="8">
    <source>
        <dbReference type="SAM" id="MobiDB-lite"/>
    </source>
</evidence>
<dbReference type="PROSITE" id="PS50969">
    <property type="entry name" value="FCP1"/>
    <property type="match status" value="1"/>
</dbReference>
<feature type="compositionally biased region" description="Acidic residues" evidence="8">
    <location>
        <begin position="629"/>
        <end position="641"/>
    </location>
</feature>
<accession>A0AAQ4QE77</accession>
<dbReference type="Pfam" id="PF03031">
    <property type="entry name" value="NIF"/>
    <property type="match status" value="1"/>
</dbReference>
<feature type="region of interest" description="Disordered" evidence="8">
    <location>
        <begin position="307"/>
        <end position="341"/>
    </location>
</feature>
<dbReference type="NCBIfam" id="TIGR02251">
    <property type="entry name" value="HIF-SF_euk"/>
    <property type="match status" value="1"/>
</dbReference>
<feature type="region of interest" description="Disordered" evidence="8">
    <location>
        <begin position="399"/>
        <end position="491"/>
    </location>
</feature>
<dbReference type="FunFam" id="3.40.50.1000:FF:000013">
    <property type="entry name" value="Carboxy-terminal domain RNA polymerase II polypeptide A small"/>
    <property type="match status" value="1"/>
</dbReference>
<dbReference type="EC" id="3.1.3.16" evidence="1"/>
<feature type="site" description="Transition state stabilizer" evidence="7">
    <location>
        <position position="988"/>
    </location>
</feature>
<organism evidence="10 11">
    <name type="scientific">Gasterosteus aculeatus aculeatus</name>
    <name type="common">three-spined stickleback</name>
    <dbReference type="NCBI Taxonomy" id="481459"/>
    <lineage>
        <taxon>Eukaryota</taxon>
        <taxon>Metazoa</taxon>
        <taxon>Chordata</taxon>
        <taxon>Craniata</taxon>
        <taxon>Vertebrata</taxon>
        <taxon>Euteleostomi</taxon>
        <taxon>Actinopterygii</taxon>
        <taxon>Neopterygii</taxon>
        <taxon>Teleostei</taxon>
        <taxon>Neoteleostei</taxon>
        <taxon>Acanthomorphata</taxon>
        <taxon>Eupercaria</taxon>
        <taxon>Perciformes</taxon>
        <taxon>Cottioidei</taxon>
        <taxon>Gasterosteales</taxon>
        <taxon>Gasterosteidae</taxon>
        <taxon>Gasterosteus</taxon>
    </lineage>
</organism>
<protein>
    <recommendedName>
        <fullName evidence="1">protein-serine/threonine phosphatase</fullName>
        <ecNumber evidence="1">3.1.3.16</ecNumber>
    </recommendedName>
</protein>
<dbReference type="Proteomes" id="UP000007635">
    <property type="component" value="Chromosome XVI"/>
</dbReference>
<dbReference type="InterPro" id="IPR036412">
    <property type="entry name" value="HAD-like_sf"/>
</dbReference>
<dbReference type="GeneTree" id="ENSGT01040000240451"/>
<feature type="compositionally biased region" description="Acidic residues" evidence="8">
    <location>
        <begin position="470"/>
        <end position="486"/>
    </location>
</feature>
<dbReference type="CDD" id="cd07521">
    <property type="entry name" value="HAD_FCP1-like"/>
    <property type="match status" value="1"/>
</dbReference>
<dbReference type="Ensembl" id="ENSGACT00000071931.1">
    <property type="protein sequence ID" value="ENSGACP00000048907.1"/>
    <property type="gene ID" value="ENSGACG00000002298.2"/>
</dbReference>
<dbReference type="InterPro" id="IPR040078">
    <property type="entry name" value="RNA_Pol_CTD_Phosphatase"/>
</dbReference>
<feature type="compositionally biased region" description="Acidic residues" evidence="8">
    <location>
        <begin position="264"/>
        <end position="277"/>
    </location>
</feature>
<dbReference type="SFLD" id="SFLDG01124">
    <property type="entry name" value="C0.1:_RNA_Pol_CTD_Phosphatase"/>
    <property type="match status" value="1"/>
</dbReference>
<sequence length="1066" mass="118690">MEVSLNYLPAIWTRTLRDPDPMHGVKSLEQTEARLWNPFLMYLENSEQSKVSGEGGLSAEAMLAEQCPLPSLTEAVDLSSPLKGSAKLGLKVLVEFREQTVSEEMDPSIVCLDICNRSRDETESCTYCNGHCESFEQYPESDGFFESNQILDQCETPGLSQAFEKCAHHCVSFKPRKSSEHSTNHSLASQCSCCCEQCAGRLLLFQQCKPSNQQFESFDSEPASVAVDCEGFGQCEMSDFIPDGTEHLGLLQQYEASDQQYECSDSEADTSTEDSEQCETTSFTRNISNSMDLLDCVAELYEYDECTDEDGGEGCPPEGEDEQSDIEPVDDESLTLSQDANTSQFDRPVRVYFEDRKDVPSVSDCCATHQLAEENVAQAVALNMSTEDCETWGTAYCDTSQERDEDSATPEQSEFGTEEDGSSDCSSIETKSFKTCPDGSIPSDHCSDSSGESEKGAQEDSTDEHAQWESFEDDDETPQSDIDGSDEEKAPAADAVVEDFFDLFDSGDFCRHAFAQKQRYISCFDGGDIHDRLHLEDLRCKAQTLARKAFESERVSEDFPVQETDVCLDALEEAYEDTCEEDASQIGDGSFGSDDNSSLAGDEVEEDESQWHTEEDENPAFDSHVSEISTEEEEEDKEEAELWERVSTPCAGDISVEGDAYEDEAFAAQHYESLQVNTATTGDLHTTVTEPEDQALSACSEVEPYWSLVDQEDDGETFELSVEEYYANQVKSIQSSVKQALNGFILLGSLCDHIIHEDASEEGKELPFGITRVITLRDDSTDGSAVEEATEEKAPESACDRGFSDTSLAINPTLDIIHSVTKNEGRVVPTLVRRTEGNEASEEGVDSDEEQSDDESTEPCQCEYCLPPIEEVPAKPLLPQLKLNDAGKICVVIDLDETLVHSSFKPVNNADFIIPVEIDGTVHQVYVLKRPHVDEFLRRMGEMFECVLFTASLAKYADPVSDLLDKWGAFQSRLFRESCVFHKGNYVKDLSRLGRDLNKVIIIDNSPASYIFHPENAVPVASWFDDMSDTELLDLIPFFERLSKVDDIYDVLQQQQQQQQQQRTSS</sequence>
<evidence type="ECO:0000256" key="4">
    <source>
        <dbReference type="ARBA" id="ARBA00047761"/>
    </source>
</evidence>
<dbReference type="SMART" id="SM00577">
    <property type="entry name" value="CPDc"/>
    <property type="match status" value="1"/>
</dbReference>
<feature type="region of interest" description="Disordered" evidence="8">
    <location>
        <begin position="578"/>
        <end position="643"/>
    </location>
</feature>
<dbReference type="SUPFAM" id="SSF56784">
    <property type="entry name" value="HAD-like"/>
    <property type="match status" value="1"/>
</dbReference>
<dbReference type="Gene3D" id="3.40.50.1000">
    <property type="entry name" value="HAD superfamily/HAD-like"/>
    <property type="match status" value="1"/>
</dbReference>
<feature type="region of interest" description="Disordered" evidence="8">
    <location>
        <begin position="779"/>
        <end position="801"/>
    </location>
</feature>
<proteinExistence type="predicted"/>
<dbReference type="InterPro" id="IPR004274">
    <property type="entry name" value="FCP1_dom"/>
</dbReference>
<feature type="compositionally biased region" description="Basic and acidic residues" evidence="8">
    <location>
        <begin position="791"/>
        <end position="801"/>
    </location>
</feature>